<feature type="compositionally biased region" description="Basic and acidic residues" evidence="1">
    <location>
        <begin position="1"/>
        <end position="19"/>
    </location>
</feature>
<proteinExistence type="predicted"/>
<name>A0A0K8QPB6_9GAMM</name>
<dbReference type="EMBL" id="DF970228">
    <property type="protein sequence ID" value="GAP66730.1"/>
    <property type="molecule type" value="Genomic_DNA"/>
</dbReference>
<accession>A0A0K8QPB6</accession>
<reference evidence="2" key="1">
    <citation type="submission" date="2015-03" db="EMBL/GenBank/DDBJ databases">
        <title>Draft genome sequence of Mizugakiibacter sediminis skMP5.</title>
        <authorList>
            <person name="Watanabe T."/>
            <person name="Kojima H."/>
            <person name="Fukui M."/>
        </authorList>
    </citation>
    <scope>NUCLEOTIDE SEQUENCE</scope>
    <source>
        <strain evidence="2">SkMP5</strain>
    </source>
</reference>
<evidence type="ECO:0000313" key="2">
    <source>
        <dbReference type="EMBL" id="GAN43565.1"/>
    </source>
</evidence>
<organism evidence="3">
    <name type="scientific">Mizugakiibacter sediminis</name>
    <dbReference type="NCBI Taxonomy" id="1475481"/>
    <lineage>
        <taxon>Bacteria</taxon>
        <taxon>Pseudomonadati</taxon>
        <taxon>Pseudomonadota</taxon>
        <taxon>Gammaproteobacteria</taxon>
        <taxon>Lysobacterales</taxon>
        <taxon>Rhodanobacteraceae</taxon>
        <taxon>Mizugakiibacter</taxon>
    </lineage>
</organism>
<feature type="region of interest" description="Disordered" evidence="1">
    <location>
        <begin position="1"/>
        <end position="65"/>
    </location>
</feature>
<sequence>MGYPCRMDDAPPARGDRSPLPRANARPSYGAASTEATVVRFTMPGKSEERRMSARTAAHRAAACR</sequence>
<dbReference type="Proteomes" id="UP000253740">
    <property type="component" value="Unassembled WGS sequence"/>
</dbReference>
<dbReference type="EMBL" id="DF952378">
    <property type="protein sequence ID" value="GAN43565.1"/>
    <property type="molecule type" value="Genomic_DNA"/>
</dbReference>
<evidence type="ECO:0000313" key="3">
    <source>
        <dbReference type="EMBL" id="GAP66730.1"/>
    </source>
</evidence>
<feature type="compositionally biased region" description="Low complexity" evidence="1">
    <location>
        <begin position="54"/>
        <end position="65"/>
    </location>
</feature>
<reference evidence="3" key="2">
    <citation type="submission" date="2015-08" db="EMBL/GenBank/DDBJ databases">
        <title>Complete DNA Sequence of Pseudomonas syringae pv. actinidiae, the Causal Agent of Kiwifruit Canker Disease.</title>
        <authorList>
            <person name="Rikkerink E.H.A."/>
            <person name="Fineran P.C."/>
        </authorList>
    </citation>
    <scope>NUCLEOTIDE SEQUENCE</scope>
    <source>
        <strain evidence="3">SkMP5</strain>
    </source>
</reference>
<gene>
    <name evidence="2" type="ORF">MBSD_0069</name>
    <name evidence="3" type="ORF">MBSD_n2045</name>
</gene>
<dbReference type="HOGENOM" id="CLU_2845024_0_0_6"/>
<evidence type="ECO:0000313" key="4">
    <source>
        <dbReference type="Proteomes" id="UP000253740"/>
    </source>
</evidence>
<protein>
    <submittedName>
        <fullName evidence="3">Uncharacterized protein</fullName>
    </submittedName>
</protein>
<dbReference type="AlphaFoldDB" id="A0A0K8QPB6"/>
<keyword evidence="4" id="KW-1185">Reference proteome</keyword>
<evidence type="ECO:0000256" key="1">
    <source>
        <dbReference type="SAM" id="MobiDB-lite"/>
    </source>
</evidence>